<keyword evidence="2" id="KW-1185">Reference proteome</keyword>
<organism evidence="1 2">
    <name type="scientific">Patella caerulea</name>
    <name type="common">Rayed Mediterranean limpet</name>
    <dbReference type="NCBI Taxonomy" id="87958"/>
    <lineage>
        <taxon>Eukaryota</taxon>
        <taxon>Metazoa</taxon>
        <taxon>Spiralia</taxon>
        <taxon>Lophotrochozoa</taxon>
        <taxon>Mollusca</taxon>
        <taxon>Gastropoda</taxon>
        <taxon>Patellogastropoda</taxon>
        <taxon>Patelloidea</taxon>
        <taxon>Patellidae</taxon>
        <taxon>Patella</taxon>
    </lineage>
</organism>
<name>A0AAN8G366_PATCE</name>
<evidence type="ECO:0000313" key="2">
    <source>
        <dbReference type="Proteomes" id="UP001347796"/>
    </source>
</evidence>
<comment type="caution">
    <text evidence="1">The sequence shown here is derived from an EMBL/GenBank/DDBJ whole genome shotgun (WGS) entry which is preliminary data.</text>
</comment>
<evidence type="ECO:0000313" key="1">
    <source>
        <dbReference type="EMBL" id="KAK6165115.1"/>
    </source>
</evidence>
<reference evidence="1 2" key="1">
    <citation type="submission" date="2024-01" db="EMBL/GenBank/DDBJ databases">
        <title>The genome of the rayed Mediterranean limpet Patella caerulea (Linnaeus, 1758).</title>
        <authorList>
            <person name="Anh-Thu Weber A."/>
            <person name="Halstead-Nussloch G."/>
        </authorList>
    </citation>
    <scope>NUCLEOTIDE SEQUENCE [LARGE SCALE GENOMIC DNA]</scope>
    <source>
        <strain evidence="1">AATW-2023a</strain>
        <tissue evidence="1">Whole specimen</tissue>
    </source>
</reference>
<sequence length="215" mass="25499">MSLPNPTDKYFKEIERLMFKFIWGKSNDKIKRDQMSQTYDIGGLKMTNIKTFTKCLKLSWIRRWWSQNSLWTLFPDQYFGGIRDILKVGPKYMTELALSTDNPFWKDVILAYHDFPEALLDDNNTEISEQPLWYNYNIKLDLIQNWHNNGVSLISDLISPDGKFYKYQELKDIHKIKGTFLDYQRVMTAIPKSWKKKIAERSEPKMIGPIKPLNS</sequence>
<proteinExistence type="predicted"/>
<protein>
    <submittedName>
        <fullName evidence="1">Uncharacterized protein</fullName>
    </submittedName>
</protein>
<dbReference type="EMBL" id="JAZGQO010000028">
    <property type="protein sequence ID" value="KAK6165115.1"/>
    <property type="molecule type" value="Genomic_DNA"/>
</dbReference>
<dbReference type="Proteomes" id="UP001347796">
    <property type="component" value="Unassembled WGS sequence"/>
</dbReference>
<dbReference type="AlphaFoldDB" id="A0AAN8G366"/>
<gene>
    <name evidence="1" type="ORF">SNE40_023674</name>
</gene>
<accession>A0AAN8G366</accession>